<evidence type="ECO:0000313" key="7">
    <source>
        <dbReference type="EMBL" id="KAA8649265.1"/>
    </source>
</evidence>
<dbReference type="CDD" id="cd14687">
    <property type="entry name" value="bZIP_ATF2"/>
    <property type="match status" value="1"/>
</dbReference>
<dbReference type="GO" id="GO:0003700">
    <property type="term" value="F:DNA-binding transcription factor activity"/>
    <property type="evidence" value="ECO:0007669"/>
    <property type="project" value="InterPro"/>
</dbReference>
<accession>A0A4S3JHR0</accession>
<dbReference type="AlphaFoldDB" id="A0A4S3JHR0"/>
<evidence type="ECO:0000259" key="6">
    <source>
        <dbReference type="PROSITE" id="PS50217"/>
    </source>
</evidence>
<feature type="domain" description="BZIP" evidence="6">
    <location>
        <begin position="104"/>
        <end position="167"/>
    </location>
</feature>
<dbReference type="EMBL" id="SOSA01000179">
    <property type="protein sequence ID" value="THC94989.1"/>
    <property type="molecule type" value="Genomic_DNA"/>
</dbReference>
<dbReference type="Gene3D" id="1.20.5.170">
    <property type="match status" value="1"/>
</dbReference>
<evidence type="ECO:0000256" key="2">
    <source>
        <dbReference type="ARBA" id="ARBA00023015"/>
    </source>
</evidence>
<proteinExistence type="predicted"/>
<dbReference type="InterPro" id="IPR051027">
    <property type="entry name" value="bZIP_transcription_factors"/>
</dbReference>
<evidence type="ECO:0000313" key="10">
    <source>
        <dbReference type="Proteomes" id="UP000324241"/>
    </source>
</evidence>
<dbReference type="GeneID" id="54327867"/>
<dbReference type="STRING" id="1220188.A0A4S3JHR0"/>
<feature type="region of interest" description="Disordered" evidence="5">
    <location>
        <begin position="212"/>
        <end position="232"/>
    </location>
</feature>
<evidence type="ECO:0000313" key="9">
    <source>
        <dbReference type="Proteomes" id="UP000308092"/>
    </source>
</evidence>
<keyword evidence="2" id="KW-0805">Transcription regulation</keyword>
<dbReference type="SUPFAM" id="SSF57959">
    <property type="entry name" value="Leucine zipper domain"/>
    <property type="match status" value="1"/>
</dbReference>
<dbReference type="PROSITE" id="PS50217">
    <property type="entry name" value="BZIP"/>
    <property type="match status" value="1"/>
</dbReference>
<dbReference type="Proteomes" id="UP000308092">
    <property type="component" value="Unassembled WGS sequence"/>
</dbReference>
<feature type="region of interest" description="Disordered" evidence="5">
    <location>
        <begin position="54"/>
        <end position="108"/>
    </location>
</feature>
<evidence type="ECO:0000256" key="3">
    <source>
        <dbReference type="ARBA" id="ARBA00023163"/>
    </source>
</evidence>
<dbReference type="InterPro" id="IPR004827">
    <property type="entry name" value="bZIP"/>
</dbReference>
<gene>
    <name evidence="7" type="primary">ATF3</name>
    <name evidence="7" type="ORF">ATNIH1004_005165</name>
    <name evidence="8" type="ORF">EYZ11_005542</name>
</gene>
<dbReference type="RefSeq" id="XP_033428626.1">
    <property type="nucleotide sequence ID" value="XM_033569820.1"/>
</dbReference>
<dbReference type="OrthoDB" id="295274at2759"/>
<evidence type="ECO:0000256" key="5">
    <source>
        <dbReference type="SAM" id="MobiDB-lite"/>
    </source>
</evidence>
<keyword evidence="9" id="KW-1185">Reference proteome</keyword>
<name>A0A4S3JHR0_9EURO</name>
<sequence>MSAEIGLCPSAPDIFRYREDAPPDSLPYYGMTTLPPEHLSFPFLPDDAWLNFNQFPQPPTPAWTRPDLEQQQQQHQSPPKESTRKKTHNQSESMFTNEEREKEREKREQFLARNRMAASKCRQKKKQHTRQLQSRYEKVSFQKQMLLIEVEQLRSQMLQLKDELLRHSECDDVSIKNHLDKMLDQLKTREVASDSPDLRNMHTLPIDALSSTSTLVDDGSPPQFSGSDIMTAEQVRRDSNLSVISDTSISSLASHDGFDDLINYG</sequence>
<evidence type="ECO:0000313" key="8">
    <source>
        <dbReference type="EMBL" id="THC94989.1"/>
    </source>
</evidence>
<dbReference type="VEuPathDB" id="FungiDB:EYZ11_005542"/>
<dbReference type="InterPro" id="IPR046347">
    <property type="entry name" value="bZIP_sf"/>
</dbReference>
<reference evidence="7 10" key="2">
    <citation type="submission" date="2019-08" db="EMBL/GenBank/DDBJ databases">
        <title>The genome sequence of a newly discovered highly antifungal drug resistant Aspergillus species, Aspergillus tanneri NIH 1004.</title>
        <authorList>
            <person name="Mounaud S."/>
            <person name="Singh I."/>
            <person name="Joardar V."/>
            <person name="Pakala S."/>
            <person name="Pakala S."/>
            <person name="Venepally P."/>
            <person name="Chung J.K."/>
            <person name="Losada L."/>
            <person name="Nierman W.C."/>
        </authorList>
    </citation>
    <scope>NUCLEOTIDE SEQUENCE [LARGE SCALE GENOMIC DNA]</scope>
    <source>
        <strain evidence="7 10">NIH1004</strain>
    </source>
</reference>
<evidence type="ECO:0000256" key="1">
    <source>
        <dbReference type="ARBA" id="ARBA00004123"/>
    </source>
</evidence>
<feature type="compositionally biased region" description="Basic and acidic residues" evidence="5">
    <location>
        <begin position="97"/>
        <end position="108"/>
    </location>
</feature>
<dbReference type="PANTHER" id="PTHR19304">
    <property type="entry name" value="CYCLIC-AMP RESPONSE ELEMENT BINDING PROTEIN"/>
    <property type="match status" value="1"/>
</dbReference>
<dbReference type="EMBL" id="QUQM01000003">
    <property type="protein sequence ID" value="KAA8649265.1"/>
    <property type="molecule type" value="Genomic_DNA"/>
</dbReference>
<comment type="subcellular location">
    <subcellularLocation>
        <location evidence="1">Nucleus</location>
    </subcellularLocation>
</comment>
<dbReference type="SMART" id="SM00338">
    <property type="entry name" value="BRLZ"/>
    <property type="match status" value="1"/>
</dbReference>
<dbReference type="Proteomes" id="UP000324241">
    <property type="component" value="Unassembled WGS sequence"/>
</dbReference>
<comment type="caution">
    <text evidence="8">The sequence shown here is derived from an EMBL/GenBank/DDBJ whole genome shotgun (WGS) entry which is preliminary data.</text>
</comment>
<evidence type="ECO:0000256" key="4">
    <source>
        <dbReference type="ARBA" id="ARBA00023242"/>
    </source>
</evidence>
<reference evidence="8 9" key="1">
    <citation type="submission" date="2019-03" db="EMBL/GenBank/DDBJ databases">
        <title>The genome sequence of a newly discovered highly antifungal drug resistant Aspergillus species, Aspergillus tanneri NIH 1004.</title>
        <authorList>
            <person name="Mounaud S."/>
            <person name="Singh I."/>
            <person name="Joardar V."/>
            <person name="Pakala S."/>
            <person name="Pakala S."/>
            <person name="Venepally P."/>
            <person name="Hoover J."/>
            <person name="Nierman W."/>
            <person name="Chung J."/>
            <person name="Losada L."/>
        </authorList>
    </citation>
    <scope>NUCLEOTIDE SEQUENCE [LARGE SCALE GENOMIC DNA]</scope>
    <source>
        <strain evidence="8 9">NIH1004</strain>
    </source>
</reference>
<dbReference type="GO" id="GO:0005634">
    <property type="term" value="C:nucleus"/>
    <property type="evidence" value="ECO:0007669"/>
    <property type="project" value="UniProtKB-SubCell"/>
</dbReference>
<keyword evidence="4" id="KW-0539">Nucleus</keyword>
<protein>
    <submittedName>
        <fullName evidence="7">Cyclic AMP-dependent transcription factor ATF-3</fullName>
    </submittedName>
</protein>
<keyword evidence="3" id="KW-0804">Transcription</keyword>
<organism evidence="8 9">
    <name type="scientific">Aspergillus tanneri</name>
    <dbReference type="NCBI Taxonomy" id="1220188"/>
    <lineage>
        <taxon>Eukaryota</taxon>
        <taxon>Fungi</taxon>
        <taxon>Dikarya</taxon>
        <taxon>Ascomycota</taxon>
        <taxon>Pezizomycotina</taxon>
        <taxon>Eurotiomycetes</taxon>
        <taxon>Eurotiomycetidae</taxon>
        <taxon>Eurotiales</taxon>
        <taxon>Aspergillaceae</taxon>
        <taxon>Aspergillus</taxon>
        <taxon>Aspergillus subgen. Circumdati</taxon>
    </lineage>
</organism>
<dbReference type="Pfam" id="PF00170">
    <property type="entry name" value="bZIP_1"/>
    <property type="match status" value="1"/>
</dbReference>